<accession>A0ABT0TMG7</accession>
<feature type="chain" id="PRO_5045680696" evidence="5">
    <location>
        <begin position="23"/>
        <end position="453"/>
    </location>
</feature>
<dbReference type="PROSITE" id="PS51841">
    <property type="entry name" value="LTD"/>
    <property type="match status" value="1"/>
</dbReference>
<evidence type="ECO:0000256" key="1">
    <source>
        <dbReference type="ARBA" id="ARBA00006429"/>
    </source>
</evidence>
<protein>
    <submittedName>
        <fullName evidence="7">Endonuclease</fullName>
    </submittedName>
</protein>
<dbReference type="SUPFAM" id="SSF74853">
    <property type="entry name" value="Lamin A/C globular tail domain"/>
    <property type="match status" value="1"/>
</dbReference>
<keyword evidence="2" id="KW-0540">Nuclease</keyword>
<dbReference type="InterPro" id="IPR001322">
    <property type="entry name" value="Lamin_tail_dom"/>
</dbReference>
<organism evidence="7 8">
    <name type="scientific">Flavobacterium luminosum</name>
    <dbReference type="NCBI Taxonomy" id="2949086"/>
    <lineage>
        <taxon>Bacteria</taxon>
        <taxon>Pseudomonadati</taxon>
        <taxon>Bacteroidota</taxon>
        <taxon>Flavobacteriia</taxon>
        <taxon>Flavobacteriales</taxon>
        <taxon>Flavobacteriaceae</taxon>
        <taxon>Flavobacterium</taxon>
    </lineage>
</organism>
<dbReference type="Pfam" id="PF04231">
    <property type="entry name" value="Endonuclease_1"/>
    <property type="match status" value="1"/>
</dbReference>
<evidence type="ECO:0000259" key="6">
    <source>
        <dbReference type="PROSITE" id="PS51841"/>
    </source>
</evidence>
<evidence type="ECO:0000256" key="3">
    <source>
        <dbReference type="ARBA" id="ARBA00022801"/>
    </source>
</evidence>
<keyword evidence="3" id="KW-0378">Hydrolase</keyword>
<dbReference type="InterPro" id="IPR036415">
    <property type="entry name" value="Lamin_tail_dom_sf"/>
</dbReference>
<sequence>MKPRLILVTLLSFFLANSQAPAGYYNTATGSGYTLKTQLHKIISKHKDLGYGGLWQTYKTSDIDDFYEKDQSVLDMYSENPRGKDPYIFKMGSNQCGIYSAEGDCYNREHIIPQSVFNSAAPMVSDAHFIPPTDGKVNGKRSNFPHGNVASAKWTSENGSKLGSSAINGYKGIVFEPINEFKGDIARMYFYFATCYENKVAGYNYDMFNGTNHQVFTEAFKNMLLQWHKMDPVSEREKKRNNAIYKRQGNRNPFIDHPEFVEKIWGKASVVKTNTSKKTTINQTNTKSIQKTKTSPPIIATPNNTTGNVYFSAYIEGSGNNKALIITNGTSKSIDLGNYTIKKQTNGKGGWSNGLKVKSKLAPNQSLIILHPKSQLNCSYSNSLRLESTELEFNGNDPIGLFLNDKLIDCLGTFNDAKIFSENETLKRKKSNAIPSTNFNKSNWEILPINTCK</sequence>
<feature type="region of interest" description="Disordered" evidence="4">
    <location>
        <begin position="279"/>
        <end position="299"/>
    </location>
</feature>
<keyword evidence="8" id="KW-1185">Reference proteome</keyword>
<feature type="domain" description="LTD" evidence="6">
    <location>
        <begin position="292"/>
        <end position="416"/>
    </location>
</feature>
<gene>
    <name evidence="7" type="ORF">NAT50_04795</name>
</gene>
<dbReference type="PANTHER" id="PTHR33607">
    <property type="entry name" value="ENDONUCLEASE-1"/>
    <property type="match status" value="1"/>
</dbReference>
<comment type="caution">
    <text evidence="7">The sequence shown here is derived from an EMBL/GenBank/DDBJ whole genome shotgun (WGS) entry which is preliminary data.</text>
</comment>
<name>A0ABT0TMG7_9FLAO</name>
<evidence type="ECO:0000256" key="2">
    <source>
        <dbReference type="ARBA" id="ARBA00022722"/>
    </source>
</evidence>
<feature type="compositionally biased region" description="Low complexity" evidence="4">
    <location>
        <begin position="279"/>
        <end position="289"/>
    </location>
</feature>
<evidence type="ECO:0000256" key="5">
    <source>
        <dbReference type="SAM" id="SignalP"/>
    </source>
</evidence>
<dbReference type="InterPro" id="IPR007346">
    <property type="entry name" value="Endonuclease-I"/>
</dbReference>
<keyword evidence="7" id="KW-0255">Endonuclease</keyword>
<evidence type="ECO:0000256" key="4">
    <source>
        <dbReference type="SAM" id="MobiDB-lite"/>
    </source>
</evidence>
<dbReference type="SUPFAM" id="SSF54060">
    <property type="entry name" value="His-Me finger endonucleases"/>
    <property type="match status" value="1"/>
</dbReference>
<dbReference type="GO" id="GO:0004519">
    <property type="term" value="F:endonuclease activity"/>
    <property type="evidence" value="ECO:0007669"/>
    <property type="project" value="UniProtKB-KW"/>
</dbReference>
<evidence type="ECO:0000313" key="8">
    <source>
        <dbReference type="Proteomes" id="UP001317191"/>
    </source>
</evidence>
<dbReference type="Proteomes" id="UP001317191">
    <property type="component" value="Unassembled WGS sequence"/>
</dbReference>
<dbReference type="Pfam" id="PF00932">
    <property type="entry name" value="LTD"/>
    <property type="match status" value="1"/>
</dbReference>
<dbReference type="PANTHER" id="PTHR33607:SF2">
    <property type="entry name" value="ENDONUCLEASE-1"/>
    <property type="match status" value="1"/>
</dbReference>
<evidence type="ECO:0000313" key="7">
    <source>
        <dbReference type="EMBL" id="MCL9808672.1"/>
    </source>
</evidence>
<comment type="similarity">
    <text evidence="1">Belongs to the EndA/NucM nuclease family.</text>
</comment>
<dbReference type="InterPro" id="IPR044925">
    <property type="entry name" value="His-Me_finger_sf"/>
</dbReference>
<dbReference type="EMBL" id="JAMLJM010000002">
    <property type="protein sequence ID" value="MCL9808672.1"/>
    <property type="molecule type" value="Genomic_DNA"/>
</dbReference>
<feature type="signal peptide" evidence="5">
    <location>
        <begin position="1"/>
        <end position="22"/>
    </location>
</feature>
<reference evidence="7 8" key="1">
    <citation type="submission" date="2022-05" db="EMBL/GenBank/DDBJ databases">
        <title>Flavobacterium sp., isolated from activated sludge.</title>
        <authorList>
            <person name="Ran Q."/>
        </authorList>
    </citation>
    <scope>NUCLEOTIDE SEQUENCE [LARGE SCALE GENOMIC DNA]</scope>
    <source>
        <strain evidence="7 8">HXWNR70</strain>
    </source>
</reference>
<keyword evidence="5" id="KW-0732">Signal</keyword>
<proteinExistence type="inferred from homology"/>